<feature type="transmembrane region" description="Helical" evidence="1">
    <location>
        <begin position="190"/>
        <end position="210"/>
    </location>
</feature>
<reference evidence="3" key="1">
    <citation type="journal article" date="2021" name="Environ. Microbiol.">
        <title>Genomic characterization of three novel Desulfobacterota classes expand the metabolic and phylogenetic diversity of the phylum.</title>
        <authorList>
            <person name="Murphy C.L."/>
            <person name="Biggerstaff J."/>
            <person name="Eichhorn A."/>
            <person name="Ewing E."/>
            <person name="Shahan R."/>
            <person name="Soriano D."/>
            <person name="Stewart S."/>
            <person name="VanMol K."/>
            <person name="Walker R."/>
            <person name="Walters P."/>
            <person name="Elshahed M.S."/>
            <person name="Youssef N.H."/>
        </authorList>
    </citation>
    <scope>NUCLEOTIDE SEQUENCE</scope>
    <source>
        <strain evidence="3">Zod_Metabat.24</strain>
    </source>
</reference>
<feature type="transmembrane region" description="Helical" evidence="1">
    <location>
        <begin position="72"/>
        <end position="90"/>
    </location>
</feature>
<dbReference type="InterPro" id="IPR029032">
    <property type="entry name" value="AhpD-like"/>
</dbReference>
<dbReference type="Pfam" id="PF02627">
    <property type="entry name" value="CMD"/>
    <property type="match status" value="1"/>
</dbReference>
<dbReference type="Proteomes" id="UP000809273">
    <property type="component" value="Unassembled WGS sequence"/>
</dbReference>
<dbReference type="NCBIfam" id="TIGR00778">
    <property type="entry name" value="ahpD_dom"/>
    <property type="match status" value="1"/>
</dbReference>
<name>A0A9D8PNY6_9DELT</name>
<sequence>MKNLLDLENGLRRVFNNFINFATVEKMTQKFDKKVFTASLLTKDLGILLYNLPHIIGSLRSKKISKAFKEKIMIVVTAVNGCIYCAWFHAKQAVSSGISEDEVKNMLNLQFKADASDFETMGLLYAQHYAETNRNPNEEMKARLFEYYGEKTAKHIILIIRMIFFGNLSGNTFDAFLSRLRGNKAQNSNVIFELFFFIFTAPFLIPLIPFTKKIQN</sequence>
<accession>A0A9D8PNY6</accession>
<protein>
    <submittedName>
        <fullName evidence="3">Carboxymuconolactone decarboxylase family protein</fullName>
    </submittedName>
</protein>
<evidence type="ECO:0000256" key="1">
    <source>
        <dbReference type="SAM" id="Phobius"/>
    </source>
</evidence>
<dbReference type="Gene3D" id="1.20.1290.10">
    <property type="entry name" value="AhpD-like"/>
    <property type="match status" value="1"/>
</dbReference>
<dbReference type="InterPro" id="IPR003779">
    <property type="entry name" value="CMD-like"/>
</dbReference>
<proteinExistence type="predicted"/>
<keyword evidence="1" id="KW-1133">Transmembrane helix</keyword>
<dbReference type="GO" id="GO:0051920">
    <property type="term" value="F:peroxiredoxin activity"/>
    <property type="evidence" value="ECO:0007669"/>
    <property type="project" value="InterPro"/>
</dbReference>
<organism evidence="3 4">
    <name type="scientific">Candidatus Zymogenus saltonus</name>
    <dbReference type="NCBI Taxonomy" id="2844893"/>
    <lineage>
        <taxon>Bacteria</taxon>
        <taxon>Deltaproteobacteria</taxon>
        <taxon>Candidatus Zymogenia</taxon>
        <taxon>Candidatus Zymogeniales</taxon>
        <taxon>Candidatus Zymogenaceae</taxon>
        <taxon>Candidatus Zymogenus</taxon>
    </lineage>
</organism>
<reference evidence="3" key="2">
    <citation type="submission" date="2021-01" db="EMBL/GenBank/DDBJ databases">
        <authorList>
            <person name="Hahn C.R."/>
            <person name="Youssef N.H."/>
            <person name="Elshahed M."/>
        </authorList>
    </citation>
    <scope>NUCLEOTIDE SEQUENCE</scope>
    <source>
        <strain evidence="3">Zod_Metabat.24</strain>
    </source>
</reference>
<comment type="caution">
    <text evidence="3">The sequence shown here is derived from an EMBL/GenBank/DDBJ whole genome shotgun (WGS) entry which is preliminary data.</text>
</comment>
<dbReference type="AlphaFoldDB" id="A0A9D8PNY6"/>
<dbReference type="EMBL" id="JAFGIX010000032">
    <property type="protein sequence ID" value="MBN1572928.1"/>
    <property type="molecule type" value="Genomic_DNA"/>
</dbReference>
<dbReference type="SUPFAM" id="SSF69118">
    <property type="entry name" value="AhpD-like"/>
    <property type="match status" value="1"/>
</dbReference>
<dbReference type="InterPro" id="IPR004675">
    <property type="entry name" value="AhpD_core"/>
</dbReference>
<gene>
    <name evidence="3" type="ORF">JW984_07015</name>
</gene>
<evidence type="ECO:0000259" key="2">
    <source>
        <dbReference type="Pfam" id="PF02627"/>
    </source>
</evidence>
<feature type="domain" description="Carboxymuconolactone decarboxylase-like" evidence="2">
    <location>
        <begin position="62"/>
        <end position="107"/>
    </location>
</feature>
<feature type="transmembrane region" description="Helical" evidence="1">
    <location>
        <begin position="156"/>
        <end position="178"/>
    </location>
</feature>
<keyword evidence="1" id="KW-0812">Transmembrane</keyword>
<keyword evidence="1" id="KW-0472">Membrane</keyword>
<evidence type="ECO:0000313" key="3">
    <source>
        <dbReference type="EMBL" id="MBN1572928.1"/>
    </source>
</evidence>
<evidence type="ECO:0000313" key="4">
    <source>
        <dbReference type="Proteomes" id="UP000809273"/>
    </source>
</evidence>